<reference evidence="2 3" key="1">
    <citation type="submission" date="2016-04" db="EMBL/GenBank/DDBJ databases">
        <authorList>
            <person name="Regsiter A."/>
            <person name="William W."/>
        </authorList>
    </citation>
    <scope>NUCLEOTIDE SEQUENCE [LARGE SCALE GENOMIC DNA]</scope>
    <source>
        <strain evidence="2 3">92</strain>
    </source>
</reference>
<protein>
    <submittedName>
        <fullName evidence="2">WffA</fullName>
    </submittedName>
</protein>
<dbReference type="Pfam" id="PF04230">
    <property type="entry name" value="PS_pyruv_trans"/>
    <property type="match status" value="1"/>
</dbReference>
<gene>
    <name evidence="2" type="primary">wffA</name>
    <name evidence="2" type="ORF">CITRO92_4140</name>
</gene>
<name>A0AAW9M8L6_CITAM</name>
<dbReference type="AlphaFoldDB" id="A0AAW9M8L6"/>
<feature type="domain" description="Polysaccharide pyruvyl transferase" evidence="1">
    <location>
        <begin position="17"/>
        <end position="326"/>
    </location>
</feature>
<sequence length="396" mass="44859">MKTIKVCLAWHNINSNNYGVSALAIAQVALLVEAAKRANVNIEIETLGTPFVNELTIKEEVEKRLSIKLTHKDFSLKNFVLSLAKFNSSVLSLFKKYDIVMDIGEGDSFTDIYGIKRFTIMVLTKYLALRTKKKIVLSPQTIGPFNNKISYLVSRYLMSKCDAVFSRDYKTTQFVRDMGIECVEVSDVAFTLPYDRLPKLENSVGINISGLLWNGGYSGNNQFGLTVDYQKFVKQAIQNFRARGKSVHLVAHVIANHIPVEDDYRVCVQIKKMFDEDEGVVLGPKFTSPIQAKSYISQLDFFAGSRMHATIASLSAGVVTIPIAYSRKFSGVFGSLEYPFTLDAYSLDTEGLLNQLFEYYDHQFQVMRSSMANARNIALQRNEKYIDYLQELLRHE</sequence>
<dbReference type="InterPro" id="IPR007345">
    <property type="entry name" value="Polysacch_pyruvyl_Trfase"/>
</dbReference>
<evidence type="ECO:0000313" key="3">
    <source>
        <dbReference type="Proteomes" id="UP000245995"/>
    </source>
</evidence>
<evidence type="ECO:0000259" key="1">
    <source>
        <dbReference type="Pfam" id="PF04230"/>
    </source>
</evidence>
<dbReference type="PANTHER" id="PTHR36836:SF1">
    <property type="entry name" value="COLANIC ACID BIOSYNTHESIS PROTEIN WCAK"/>
    <property type="match status" value="1"/>
</dbReference>
<dbReference type="PANTHER" id="PTHR36836">
    <property type="entry name" value="COLANIC ACID BIOSYNTHESIS PROTEIN WCAK"/>
    <property type="match status" value="1"/>
</dbReference>
<dbReference type="EMBL" id="LT556085">
    <property type="protein sequence ID" value="SBA18949.1"/>
    <property type="molecule type" value="Genomic_DNA"/>
</dbReference>
<dbReference type="RefSeq" id="WP_109740368.1">
    <property type="nucleotide sequence ID" value="NZ_JAWHXP010000035.1"/>
</dbReference>
<accession>A0AAW9M8L6</accession>
<evidence type="ECO:0000313" key="2">
    <source>
        <dbReference type="EMBL" id="SBA18949.1"/>
    </source>
</evidence>
<dbReference type="Proteomes" id="UP000245995">
    <property type="component" value="Chromosome CITRO92"/>
</dbReference>
<organism evidence="2 3">
    <name type="scientific">Citrobacter amalonaticus</name>
    <dbReference type="NCBI Taxonomy" id="35703"/>
    <lineage>
        <taxon>Bacteria</taxon>
        <taxon>Pseudomonadati</taxon>
        <taxon>Pseudomonadota</taxon>
        <taxon>Gammaproteobacteria</taxon>
        <taxon>Enterobacterales</taxon>
        <taxon>Enterobacteriaceae</taxon>
        <taxon>Citrobacter</taxon>
    </lineage>
</organism>
<proteinExistence type="predicted"/>